<evidence type="ECO:0000313" key="2">
    <source>
        <dbReference type="Proteomes" id="UP000076925"/>
    </source>
</evidence>
<dbReference type="EMBL" id="ANNX02000023">
    <property type="protein sequence ID" value="KYC41186.1"/>
    <property type="molecule type" value="Genomic_DNA"/>
</dbReference>
<evidence type="ECO:0000313" key="1">
    <source>
        <dbReference type="EMBL" id="KYC41186.1"/>
    </source>
</evidence>
<dbReference type="OrthoDB" id="478276at2"/>
<reference evidence="1 2" key="1">
    <citation type="journal article" date="2013" name="Genome Biol. Evol.">
        <title>Genomes of Stigonematalean cyanobacteria (subsection V) and the evolution of oxygenic photosynthesis from prokaryotes to plastids.</title>
        <authorList>
            <person name="Dagan T."/>
            <person name="Roettger M."/>
            <person name="Stucken K."/>
            <person name="Landan G."/>
            <person name="Koch R."/>
            <person name="Major P."/>
            <person name="Gould S.B."/>
            <person name="Goremykin V.V."/>
            <person name="Rippka R."/>
            <person name="Tandeau de Marsac N."/>
            <person name="Gugger M."/>
            <person name="Lockhart P.J."/>
            <person name="Allen J.F."/>
            <person name="Brune I."/>
            <person name="Maus I."/>
            <person name="Puhler A."/>
            <person name="Martin W.F."/>
        </authorList>
    </citation>
    <scope>NUCLEOTIDE SEQUENCE [LARGE SCALE GENOMIC DNA]</scope>
    <source>
        <strain evidence="1 2">PCC 7110</strain>
    </source>
</reference>
<accession>A0A139X931</accession>
<dbReference type="AlphaFoldDB" id="A0A139X931"/>
<proteinExistence type="predicted"/>
<dbReference type="SUPFAM" id="SSF48452">
    <property type="entry name" value="TPR-like"/>
    <property type="match status" value="1"/>
</dbReference>
<dbReference type="Pfam" id="PF14559">
    <property type="entry name" value="TPR_19"/>
    <property type="match status" value="1"/>
</dbReference>
<gene>
    <name evidence="1" type="ORF">WA1_03615</name>
</gene>
<name>A0A139X931_9CYAN</name>
<dbReference type="Gene3D" id="1.25.40.10">
    <property type="entry name" value="Tetratricopeptide repeat domain"/>
    <property type="match status" value="1"/>
</dbReference>
<dbReference type="Proteomes" id="UP000076925">
    <property type="component" value="Unassembled WGS sequence"/>
</dbReference>
<protein>
    <submittedName>
        <fullName evidence="1">Cyclic nucleotide-binding protein</fullName>
    </submittedName>
</protein>
<dbReference type="STRING" id="128403.WA1_03615"/>
<dbReference type="InterPro" id="IPR011990">
    <property type="entry name" value="TPR-like_helical_dom_sf"/>
</dbReference>
<dbReference type="RefSeq" id="WP_017741563.1">
    <property type="nucleotide sequence ID" value="NZ_KQ976354.1"/>
</dbReference>
<keyword evidence="2" id="KW-1185">Reference proteome</keyword>
<sequence length="369" mass="42979">MLEQIASALERKDYPTAAKLLKQLLKESPDNPWVQFYLGRLYESTGKQTEAEKVYRRLLRDTTNSKLLTQARQGLQRLEDIEKEERQQAKARATSDASNTELGVLVLEPIGNELKTQAAQKFAQIMQLDAYNARLMLPSRGWRVYRTGAVGELKYYGEQLRNANIPCFWTTLSEIQKIKVFQVSYFQQSTSGVTVVCKNDSNQLGSLNFEWSEVRGRVQGLLPIFEQVVDRNVRGKLERKTQTQDYFQFYDLHLPGRSSILRLHDNGYDFQQGIEIAVAKRKPYPAYRTSHSTIRMNWNSLLSWIDQKLLQVEVWSEFTHFAQTALDRTELLHQIQSHIHLFRREPTDWDSAFHLYSSLVFLQNVRSHL</sequence>
<comment type="caution">
    <text evidence="1">The sequence shown here is derived from an EMBL/GenBank/DDBJ whole genome shotgun (WGS) entry which is preliminary data.</text>
</comment>
<organism evidence="1 2">
    <name type="scientific">Scytonema hofmannii PCC 7110</name>
    <dbReference type="NCBI Taxonomy" id="128403"/>
    <lineage>
        <taxon>Bacteria</taxon>
        <taxon>Bacillati</taxon>
        <taxon>Cyanobacteriota</taxon>
        <taxon>Cyanophyceae</taxon>
        <taxon>Nostocales</taxon>
        <taxon>Scytonemataceae</taxon>
        <taxon>Scytonema</taxon>
    </lineage>
</organism>